<gene>
    <name evidence="2" type="ordered locus">Deba_1674</name>
</gene>
<name>E1QHJ9_DESB2</name>
<feature type="domain" description="CoA-binding" evidence="1">
    <location>
        <begin position="13"/>
        <end position="108"/>
    </location>
</feature>
<dbReference type="HOGENOM" id="CLU_007415_2_3_7"/>
<dbReference type="Gene3D" id="3.40.50.720">
    <property type="entry name" value="NAD(P)-binding Rossmann-like Domain"/>
    <property type="match status" value="1"/>
</dbReference>
<dbReference type="KEGG" id="dbr:Deba_1674"/>
<dbReference type="Gene3D" id="3.40.50.261">
    <property type="entry name" value="Succinyl-CoA synthetase domains"/>
    <property type="match status" value="2"/>
</dbReference>
<protein>
    <submittedName>
        <fullName evidence="2">CoA-binding domain protein</fullName>
    </submittedName>
</protein>
<dbReference type="STRING" id="644282.Deba_1674"/>
<evidence type="ECO:0000313" key="3">
    <source>
        <dbReference type="Proteomes" id="UP000009047"/>
    </source>
</evidence>
<sequence length="489" mass="52778">MSSSITQNPLYYLINPRGIAFFGASNNFINMGTMILNSVLNMGYEGQIYPIHPKESTVLGLTAYTAIDQTPQAPDLAILVLPTKIVGDVLEQCGRRGVKNAVVVSGGFQESGPEGAAMQERLMRIAEQYGMRFLGPNCLGVANPHCKINTTPLPYECGPGFIGLASQSGSFVTQMYDQLRRLSLGFSTALSVGNEANVDLVDCLEYLGDDPHTKVIGMYVETIRRGRRFVEVARRVALKKPIVAFYVGGSETGRRAALSHTGALAGPDKLYDGILRQAGVIRAQTITELFDFCWALGSLPLPAGPNAVIQTDSGGPGAAAADACERSGLKLPPLGPSTIELLRPLVPHTGSLGNPVDITFPREFRNYYWDIPDALLRDENIHALLIYFVLPVELIYPSIAAQGLPVSEAKRQAVELVSGLLDQTRSLIDVHGKPVVGYSFNSLEQEPLRGLIARGMPVLSSPQRAARAVAAMSQYARLRQKLIAQGQTA</sequence>
<dbReference type="RefSeq" id="WP_013258495.1">
    <property type="nucleotide sequence ID" value="NC_014365.1"/>
</dbReference>
<dbReference type="GO" id="GO:0043758">
    <property type="term" value="F:acetate-CoA ligase (ADP-forming) activity"/>
    <property type="evidence" value="ECO:0007669"/>
    <property type="project" value="InterPro"/>
</dbReference>
<dbReference type="AlphaFoldDB" id="E1QHJ9"/>
<dbReference type="PANTHER" id="PTHR42793">
    <property type="entry name" value="COA BINDING DOMAIN CONTAINING PROTEIN"/>
    <property type="match status" value="1"/>
</dbReference>
<dbReference type="Pfam" id="PF13607">
    <property type="entry name" value="Succ_CoA_lig"/>
    <property type="match status" value="1"/>
</dbReference>
<reference evidence="2 3" key="1">
    <citation type="journal article" date="2010" name="Stand. Genomic Sci.">
        <title>Complete genome sequence of Desulfarculus baarsii type strain (2st14).</title>
        <authorList>
            <person name="Sun H."/>
            <person name="Spring S."/>
            <person name="Lapidus A."/>
            <person name="Davenport K."/>
            <person name="Del Rio T.G."/>
            <person name="Tice H."/>
            <person name="Nolan M."/>
            <person name="Copeland A."/>
            <person name="Cheng J.F."/>
            <person name="Lucas S."/>
            <person name="Tapia R."/>
            <person name="Goodwin L."/>
            <person name="Pitluck S."/>
            <person name="Ivanova N."/>
            <person name="Pagani I."/>
            <person name="Mavromatis K."/>
            <person name="Ovchinnikova G."/>
            <person name="Pati A."/>
            <person name="Chen A."/>
            <person name="Palaniappan K."/>
            <person name="Hauser L."/>
            <person name="Chang Y.J."/>
            <person name="Jeffries C.D."/>
            <person name="Detter J.C."/>
            <person name="Han C."/>
            <person name="Rohde M."/>
            <person name="Brambilla E."/>
            <person name="Goker M."/>
            <person name="Woyke T."/>
            <person name="Bristow J."/>
            <person name="Eisen J.A."/>
            <person name="Markowitz V."/>
            <person name="Hugenholtz P."/>
            <person name="Kyrpides N.C."/>
            <person name="Klenk H.P."/>
            <person name="Land M."/>
        </authorList>
    </citation>
    <scope>NUCLEOTIDE SEQUENCE [LARGE SCALE GENOMIC DNA]</scope>
    <source>
        <strain evidence="3">ATCC 33931 / DSM 2075 / LMG 7858 / VKM B-1802 / 2st14</strain>
    </source>
</reference>
<dbReference type="InterPro" id="IPR043938">
    <property type="entry name" value="Ligase_CoA_dom"/>
</dbReference>
<dbReference type="EMBL" id="CP002085">
    <property type="protein sequence ID" value="ADK85042.1"/>
    <property type="molecule type" value="Genomic_DNA"/>
</dbReference>
<dbReference type="InterPro" id="IPR032875">
    <property type="entry name" value="Succ_CoA_lig_flav_dom"/>
</dbReference>
<proteinExistence type="predicted"/>
<dbReference type="Proteomes" id="UP000009047">
    <property type="component" value="Chromosome"/>
</dbReference>
<evidence type="ECO:0000259" key="1">
    <source>
        <dbReference type="SMART" id="SM00881"/>
    </source>
</evidence>
<accession>E1QHJ9</accession>
<dbReference type="eggNOG" id="COG1042">
    <property type="taxonomic scope" value="Bacteria"/>
</dbReference>
<dbReference type="OrthoDB" id="9791027at2"/>
<keyword evidence="3" id="KW-1185">Reference proteome</keyword>
<dbReference type="InterPro" id="IPR016102">
    <property type="entry name" value="Succinyl-CoA_synth-like"/>
</dbReference>
<dbReference type="Pfam" id="PF19045">
    <property type="entry name" value="Ligase_CoA_2"/>
    <property type="match status" value="1"/>
</dbReference>
<dbReference type="InterPro" id="IPR003781">
    <property type="entry name" value="CoA-bd"/>
</dbReference>
<dbReference type="SUPFAM" id="SSF51735">
    <property type="entry name" value="NAD(P)-binding Rossmann-fold domains"/>
    <property type="match status" value="1"/>
</dbReference>
<dbReference type="SUPFAM" id="SSF52210">
    <property type="entry name" value="Succinyl-CoA synthetase domains"/>
    <property type="match status" value="2"/>
</dbReference>
<dbReference type="PANTHER" id="PTHR42793:SF4">
    <property type="entry name" value="BLL6376 PROTEIN"/>
    <property type="match status" value="1"/>
</dbReference>
<organism evidence="2 3">
    <name type="scientific">Desulfarculus baarsii (strain ATCC 33931 / DSM 2075 / LMG 7858 / VKM B-1802 / 2st14)</name>
    <dbReference type="NCBI Taxonomy" id="644282"/>
    <lineage>
        <taxon>Bacteria</taxon>
        <taxon>Pseudomonadati</taxon>
        <taxon>Thermodesulfobacteriota</taxon>
        <taxon>Desulfarculia</taxon>
        <taxon>Desulfarculales</taxon>
        <taxon>Desulfarculaceae</taxon>
        <taxon>Desulfarculus</taxon>
    </lineage>
</organism>
<evidence type="ECO:0000313" key="2">
    <source>
        <dbReference type="EMBL" id="ADK85042.1"/>
    </source>
</evidence>
<dbReference type="InterPro" id="IPR036291">
    <property type="entry name" value="NAD(P)-bd_dom_sf"/>
</dbReference>
<dbReference type="SMART" id="SM00881">
    <property type="entry name" value="CoA_binding"/>
    <property type="match status" value="1"/>
</dbReference>
<dbReference type="Pfam" id="PF13380">
    <property type="entry name" value="CoA_binding_2"/>
    <property type="match status" value="1"/>
</dbReference>